<keyword evidence="2" id="KW-0732">Signal</keyword>
<dbReference type="Proteomes" id="UP000236745">
    <property type="component" value="Unassembled WGS sequence"/>
</dbReference>
<sequence length="181" mass="20343">MVNVLMRKRVGKWIGRSFATLMLVSLPMVQLAHAESSAEDSPELYGLEFSALDGSGHSFAQHRGEVVLVNFWATWCPPCVREMPALDRLQTAFEGKPFSVLAISAGEQPEDVQSFLDKLEQPLELTLLLDPEGRTFREFKLRGLPMSYLFSADGELIEVITGEEEWDSEAWQARIDELLPS</sequence>
<dbReference type="InterPro" id="IPR017937">
    <property type="entry name" value="Thioredoxin_CS"/>
</dbReference>
<dbReference type="EMBL" id="FNVQ01000001">
    <property type="protein sequence ID" value="SEF92368.1"/>
    <property type="molecule type" value="Genomic_DNA"/>
</dbReference>
<dbReference type="InterPro" id="IPR036249">
    <property type="entry name" value="Thioredoxin-like_sf"/>
</dbReference>
<accession>A0A1H5VZB6</accession>
<dbReference type="GO" id="GO:0016853">
    <property type="term" value="F:isomerase activity"/>
    <property type="evidence" value="ECO:0007669"/>
    <property type="project" value="UniProtKB-KW"/>
</dbReference>
<keyword evidence="4" id="KW-0413">Isomerase</keyword>
<dbReference type="RefSeq" id="WP_104001839.1">
    <property type="nucleotide sequence ID" value="NZ_FNVQ01000001.1"/>
</dbReference>
<reference evidence="4 5" key="1">
    <citation type="submission" date="2016-10" db="EMBL/GenBank/DDBJ databases">
        <authorList>
            <person name="de Groot N.N."/>
        </authorList>
    </citation>
    <scope>NUCLEOTIDE SEQUENCE [LARGE SCALE GENOMIC DNA]</scope>
    <source>
        <strain evidence="4 5">DSM 22012</strain>
    </source>
</reference>
<evidence type="ECO:0000313" key="5">
    <source>
        <dbReference type="Proteomes" id="UP000236745"/>
    </source>
</evidence>
<organism evidence="4 5">
    <name type="scientific">Marinobacterium lutimaris</name>
    <dbReference type="NCBI Taxonomy" id="568106"/>
    <lineage>
        <taxon>Bacteria</taxon>
        <taxon>Pseudomonadati</taxon>
        <taxon>Pseudomonadota</taxon>
        <taxon>Gammaproteobacteria</taxon>
        <taxon>Oceanospirillales</taxon>
        <taxon>Oceanospirillaceae</taxon>
        <taxon>Marinobacterium</taxon>
    </lineage>
</organism>
<evidence type="ECO:0000259" key="3">
    <source>
        <dbReference type="PROSITE" id="PS51352"/>
    </source>
</evidence>
<proteinExistence type="predicted"/>
<keyword evidence="1" id="KW-0676">Redox-active center</keyword>
<dbReference type="Gene3D" id="3.40.30.10">
    <property type="entry name" value="Glutaredoxin"/>
    <property type="match status" value="1"/>
</dbReference>
<dbReference type="GO" id="GO:0015036">
    <property type="term" value="F:disulfide oxidoreductase activity"/>
    <property type="evidence" value="ECO:0007669"/>
    <property type="project" value="UniProtKB-ARBA"/>
</dbReference>
<dbReference type="InterPro" id="IPR013766">
    <property type="entry name" value="Thioredoxin_domain"/>
</dbReference>
<dbReference type="SUPFAM" id="SSF52833">
    <property type="entry name" value="Thioredoxin-like"/>
    <property type="match status" value="1"/>
</dbReference>
<gene>
    <name evidence="4" type="ORF">SAMN05444390_101889</name>
</gene>
<dbReference type="Pfam" id="PF00578">
    <property type="entry name" value="AhpC-TSA"/>
    <property type="match status" value="1"/>
</dbReference>
<dbReference type="GO" id="GO:0016209">
    <property type="term" value="F:antioxidant activity"/>
    <property type="evidence" value="ECO:0007669"/>
    <property type="project" value="InterPro"/>
</dbReference>
<evidence type="ECO:0000256" key="1">
    <source>
        <dbReference type="ARBA" id="ARBA00023284"/>
    </source>
</evidence>
<dbReference type="PANTHER" id="PTHR42852">
    <property type="entry name" value="THIOL:DISULFIDE INTERCHANGE PROTEIN DSBE"/>
    <property type="match status" value="1"/>
</dbReference>
<dbReference type="InterPro" id="IPR000866">
    <property type="entry name" value="AhpC/TSA"/>
</dbReference>
<dbReference type="PANTHER" id="PTHR42852:SF18">
    <property type="entry name" value="CHROMOSOME UNDETERMINED SCAFFOLD_47, WHOLE GENOME SHOTGUN SEQUENCE"/>
    <property type="match status" value="1"/>
</dbReference>
<dbReference type="InterPro" id="IPR050553">
    <property type="entry name" value="Thioredoxin_ResA/DsbE_sf"/>
</dbReference>
<feature type="chain" id="PRO_5009287759" evidence="2">
    <location>
        <begin position="35"/>
        <end position="181"/>
    </location>
</feature>
<dbReference type="CDD" id="cd02966">
    <property type="entry name" value="TlpA_like_family"/>
    <property type="match status" value="1"/>
</dbReference>
<feature type="domain" description="Thioredoxin" evidence="3">
    <location>
        <begin position="38"/>
        <end position="180"/>
    </location>
</feature>
<evidence type="ECO:0000256" key="2">
    <source>
        <dbReference type="SAM" id="SignalP"/>
    </source>
</evidence>
<feature type="signal peptide" evidence="2">
    <location>
        <begin position="1"/>
        <end position="34"/>
    </location>
</feature>
<dbReference type="OrthoDB" id="9799347at2"/>
<evidence type="ECO:0000313" key="4">
    <source>
        <dbReference type="EMBL" id="SEF92368.1"/>
    </source>
</evidence>
<name>A0A1H5VZB6_9GAMM</name>
<dbReference type="AlphaFoldDB" id="A0A1H5VZB6"/>
<protein>
    <submittedName>
        <fullName evidence="4">Thiol-disulfide isomerase or thioredoxin</fullName>
    </submittedName>
</protein>
<keyword evidence="5" id="KW-1185">Reference proteome</keyword>
<dbReference type="PROSITE" id="PS51352">
    <property type="entry name" value="THIOREDOXIN_2"/>
    <property type="match status" value="1"/>
</dbReference>
<dbReference type="PROSITE" id="PS00194">
    <property type="entry name" value="THIOREDOXIN_1"/>
    <property type="match status" value="1"/>
</dbReference>